<dbReference type="InterPro" id="IPR004087">
    <property type="entry name" value="KH_dom"/>
</dbReference>
<dbReference type="InterPro" id="IPR027417">
    <property type="entry name" value="P-loop_NTPase"/>
</dbReference>
<feature type="coiled-coil region" evidence="2">
    <location>
        <begin position="630"/>
        <end position="723"/>
    </location>
</feature>
<proteinExistence type="predicted"/>
<dbReference type="GO" id="GO:0005525">
    <property type="term" value="F:GTP binding"/>
    <property type="evidence" value="ECO:0007669"/>
    <property type="project" value="InterPro"/>
</dbReference>
<keyword evidence="2" id="KW-0175">Coiled coil</keyword>
<reference evidence="6" key="1">
    <citation type="journal article" date="2017" name="bioRxiv">
        <title>Comparative analysis of the genomes of Stylophora pistillata and Acropora digitifera provides evidence for extensive differences between species of corals.</title>
        <authorList>
            <person name="Voolstra C.R."/>
            <person name="Li Y."/>
            <person name="Liew Y.J."/>
            <person name="Baumgarten S."/>
            <person name="Zoccola D."/>
            <person name="Flot J.-F."/>
            <person name="Tambutte S."/>
            <person name="Allemand D."/>
            <person name="Aranda M."/>
        </authorList>
    </citation>
    <scope>NUCLEOTIDE SEQUENCE [LARGE SCALE GENOMIC DNA]</scope>
</reference>
<accession>A0A2B4RAJ5</accession>
<dbReference type="InterPro" id="IPR004088">
    <property type="entry name" value="KH_dom_type_1"/>
</dbReference>
<dbReference type="Pfam" id="PF02263">
    <property type="entry name" value="GBP"/>
    <property type="match status" value="1"/>
</dbReference>
<name>A0A2B4RAJ5_STYPI</name>
<evidence type="ECO:0000256" key="2">
    <source>
        <dbReference type="SAM" id="Coils"/>
    </source>
</evidence>
<dbReference type="EMBL" id="LSMT01000746">
    <property type="protein sequence ID" value="PFX14681.1"/>
    <property type="molecule type" value="Genomic_DNA"/>
</dbReference>
<dbReference type="Pfam" id="PF00013">
    <property type="entry name" value="KH_1"/>
    <property type="match status" value="1"/>
</dbReference>
<evidence type="ECO:0000313" key="5">
    <source>
        <dbReference type="EMBL" id="PFX14681.1"/>
    </source>
</evidence>
<dbReference type="InterPro" id="IPR015894">
    <property type="entry name" value="Guanylate-bd_N"/>
</dbReference>
<feature type="region of interest" description="Disordered" evidence="3">
    <location>
        <begin position="1"/>
        <end position="26"/>
    </location>
</feature>
<dbReference type="CDD" id="cd00105">
    <property type="entry name" value="KH-I"/>
    <property type="match status" value="1"/>
</dbReference>
<dbReference type="SUPFAM" id="SSF52540">
    <property type="entry name" value="P-loop containing nucleoside triphosphate hydrolases"/>
    <property type="match status" value="1"/>
</dbReference>
<dbReference type="SMART" id="SM00322">
    <property type="entry name" value="KH"/>
    <property type="match status" value="1"/>
</dbReference>
<evidence type="ECO:0000256" key="1">
    <source>
        <dbReference type="PROSITE-ProRule" id="PRU00117"/>
    </source>
</evidence>
<dbReference type="OrthoDB" id="10467597at2759"/>
<dbReference type="SUPFAM" id="SSF54791">
    <property type="entry name" value="Eukaryotic type KH-domain (KH-domain type I)"/>
    <property type="match status" value="1"/>
</dbReference>
<dbReference type="PROSITE" id="PS51688">
    <property type="entry name" value="ICA"/>
    <property type="match status" value="1"/>
</dbReference>
<dbReference type="PANTHER" id="PTHR10751">
    <property type="entry name" value="GUANYLATE BINDING PROTEIN"/>
    <property type="match status" value="1"/>
</dbReference>
<dbReference type="Gene3D" id="3.30.1370.10">
    <property type="entry name" value="K Homology domain, type 1"/>
    <property type="match status" value="1"/>
</dbReference>
<sequence>MDEKSYDRKKSKNGGKTRNTYENLRRGTQEEPYEFLPVAKNNIGFIIGTKGRTIIGIQEMSGAKIRQQFDSGRDGFTIRGNESQRARAKELIREKLVWVVNKDVGKKLEEIPIPFHDLKNIVEELRFEDEPTRARCRGWLVLQSKKIIQVNIIFPGSDIDCRITLRALTDDLVADSNLVCEKEETRLISKYLSKLTFTDADGLRLPADEKLPQEFNHTHWRCSRRTLLTPQPGFSMIVSNERSWCSDLRDEENRVTQPSIDKMALLRTSMFAFLVVCTLPSSLGDISKLHKAQQLLKYNSETKQFVLNSRCLVDISKLQGPIVVLSAIGDARIGKSSTWNLVRHFWNNGNSLKVFQATFLTGDTLIPVTHGVWASIIPSKSLQGSKLNVILLDVEGLNVGDDDVTAHLSMFTALVSSAVHIFADDLVKNNVLDFLYFISRNSEMIFPEGTLKNFPHLGMVVRGVLKTPPGYTLEEYIQDFILGFDKNDGNEEERSTIRKYFSREKISANQIPYLHDTSILKNMRQLEKSDFHKVILSLVEQFKQIPPKKTLTGDRVMDGEFLAAFMKELYHTMNNESWMIFNNAYRMLEGQICAKAYDEIIGPVLVEEAREIGLHLPDALAQFQTKCPLEDEVELAKEKLLAAKKNAEEMEEKEREVEKQKKLRVAIETEMEVKREKWEKEIEEKEEVLSHETEKRQQLQIQNKKLQEDVERQSQQIVELQNAPERKREGGGGLEQFVGAAVGAAGATFAYLMSDLRLKQNITTLPHSEYDNVCLQGVSWEWNNYARQQFGLNGRGRGVIAQDVEKLYPLICC</sequence>
<dbReference type="GO" id="GO:0003924">
    <property type="term" value="F:GTPase activity"/>
    <property type="evidence" value="ECO:0007669"/>
    <property type="project" value="InterPro"/>
</dbReference>
<evidence type="ECO:0000256" key="3">
    <source>
        <dbReference type="SAM" id="MobiDB-lite"/>
    </source>
</evidence>
<gene>
    <name evidence="5" type="primary">Gbp2</name>
    <name evidence="5" type="ORF">AWC38_SpisGene21140</name>
</gene>
<evidence type="ECO:0000313" key="6">
    <source>
        <dbReference type="Proteomes" id="UP000225706"/>
    </source>
</evidence>
<dbReference type="PROSITE" id="PS50084">
    <property type="entry name" value="KH_TYPE_1"/>
    <property type="match status" value="1"/>
</dbReference>
<evidence type="ECO:0000259" key="4">
    <source>
        <dbReference type="PROSITE" id="PS51688"/>
    </source>
</evidence>
<keyword evidence="6" id="KW-1185">Reference proteome</keyword>
<dbReference type="Pfam" id="PF13884">
    <property type="entry name" value="Peptidase_S74"/>
    <property type="match status" value="1"/>
</dbReference>
<feature type="domain" description="Peptidase S74" evidence="4">
    <location>
        <begin position="754"/>
        <end position="813"/>
    </location>
</feature>
<keyword evidence="1" id="KW-0694">RNA-binding</keyword>
<dbReference type="AlphaFoldDB" id="A0A2B4RAJ5"/>
<dbReference type="GO" id="GO:0003723">
    <property type="term" value="F:RNA binding"/>
    <property type="evidence" value="ECO:0007669"/>
    <property type="project" value="UniProtKB-UniRule"/>
</dbReference>
<protein>
    <submittedName>
        <fullName evidence="5">Interferon-induced guanylate-binding protein 2</fullName>
    </submittedName>
</protein>
<dbReference type="Proteomes" id="UP000225706">
    <property type="component" value="Unassembled WGS sequence"/>
</dbReference>
<comment type="caution">
    <text evidence="5">The sequence shown here is derived from an EMBL/GenBank/DDBJ whole genome shotgun (WGS) entry which is preliminary data.</text>
</comment>
<dbReference type="Gene3D" id="3.40.50.300">
    <property type="entry name" value="P-loop containing nucleotide triphosphate hydrolases"/>
    <property type="match status" value="1"/>
</dbReference>
<organism evidence="5 6">
    <name type="scientific">Stylophora pistillata</name>
    <name type="common">Smooth cauliflower coral</name>
    <dbReference type="NCBI Taxonomy" id="50429"/>
    <lineage>
        <taxon>Eukaryota</taxon>
        <taxon>Metazoa</taxon>
        <taxon>Cnidaria</taxon>
        <taxon>Anthozoa</taxon>
        <taxon>Hexacorallia</taxon>
        <taxon>Scleractinia</taxon>
        <taxon>Astrocoeniina</taxon>
        <taxon>Pocilloporidae</taxon>
        <taxon>Stylophora</taxon>
    </lineage>
</organism>
<dbReference type="InterPro" id="IPR036612">
    <property type="entry name" value="KH_dom_type_1_sf"/>
</dbReference>
<dbReference type="InterPro" id="IPR030392">
    <property type="entry name" value="S74_ICA"/>
</dbReference>